<keyword evidence="3" id="KW-1185">Reference proteome</keyword>
<sequence>MNGNLIFVTIFLLLTLPFMVNGNDGWSPCSIIGLDKDIMNVQWGPDPVGAKGTVLQATVSQTITNATTTSSFIIFGFTDKYGRIIGDTMHSLQPGITNIEGSFNVIVPNFLPSSFKFSVVIYDSELEIASNCILFNR</sequence>
<protein>
    <submittedName>
        <fullName evidence="2">Uncharacterized protein</fullName>
    </submittedName>
</protein>
<gene>
    <name evidence="2" type="ORF">C2G38_2219608</name>
</gene>
<comment type="caution">
    <text evidence="2">The sequence shown here is derived from an EMBL/GenBank/DDBJ whole genome shotgun (WGS) entry which is preliminary data.</text>
</comment>
<feature type="chain" id="PRO_5017359371" evidence="1">
    <location>
        <begin position="23"/>
        <end position="137"/>
    </location>
</feature>
<proteinExistence type="predicted"/>
<dbReference type="Proteomes" id="UP000266673">
    <property type="component" value="Unassembled WGS sequence"/>
</dbReference>
<dbReference type="AlphaFoldDB" id="A0A397U8Q7"/>
<evidence type="ECO:0000313" key="3">
    <source>
        <dbReference type="Proteomes" id="UP000266673"/>
    </source>
</evidence>
<dbReference type="OrthoDB" id="2422413at2759"/>
<feature type="signal peptide" evidence="1">
    <location>
        <begin position="1"/>
        <end position="22"/>
    </location>
</feature>
<evidence type="ECO:0000313" key="2">
    <source>
        <dbReference type="EMBL" id="RIB05458.1"/>
    </source>
</evidence>
<dbReference type="EMBL" id="QKWP01001979">
    <property type="protein sequence ID" value="RIB05458.1"/>
    <property type="molecule type" value="Genomic_DNA"/>
</dbReference>
<accession>A0A397U8Q7</accession>
<name>A0A397U8Q7_9GLOM</name>
<keyword evidence="1" id="KW-0732">Signal</keyword>
<organism evidence="2 3">
    <name type="scientific">Gigaspora rosea</name>
    <dbReference type="NCBI Taxonomy" id="44941"/>
    <lineage>
        <taxon>Eukaryota</taxon>
        <taxon>Fungi</taxon>
        <taxon>Fungi incertae sedis</taxon>
        <taxon>Mucoromycota</taxon>
        <taxon>Glomeromycotina</taxon>
        <taxon>Glomeromycetes</taxon>
        <taxon>Diversisporales</taxon>
        <taxon>Gigasporaceae</taxon>
        <taxon>Gigaspora</taxon>
    </lineage>
</organism>
<reference evidence="2 3" key="1">
    <citation type="submission" date="2018-06" db="EMBL/GenBank/DDBJ databases">
        <title>Comparative genomics reveals the genomic features of Rhizophagus irregularis, R. cerebriforme, R. diaphanum and Gigaspora rosea, and their symbiotic lifestyle signature.</title>
        <authorList>
            <person name="Morin E."/>
            <person name="San Clemente H."/>
            <person name="Chen E.C.H."/>
            <person name="De La Providencia I."/>
            <person name="Hainaut M."/>
            <person name="Kuo A."/>
            <person name="Kohler A."/>
            <person name="Murat C."/>
            <person name="Tang N."/>
            <person name="Roy S."/>
            <person name="Loubradou J."/>
            <person name="Henrissat B."/>
            <person name="Grigoriev I.V."/>
            <person name="Corradi N."/>
            <person name="Roux C."/>
            <person name="Martin F.M."/>
        </authorList>
    </citation>
    <scope>NUCLEOTIDE SEQUENCE [LARGE SCALE GENOMIC DNA]</scope>
    <source>
        <strain evidence="2 3">DAOM 194757</strain>
    </source>
</reference>
<evidence type="ECO:0000256" key="1">
    <source>
        <dbReference type="SAM" id="SignalP"/>
    </source>
</evidence>